<dbReference type="EMBL" id="RFFI01000066">
    <property type="protein sequence ID" value="RMI08942.1"/>
    <property type="molecule type" value="Genomic_DNA"/>
</dbReference>
<proteinExistence type="predicted"/>
<keyword evidence="1" id="KW-1133">Transmembrane helix</keyword>
<name>A0A3M2J4B3_9CELL</name>
<accession>A0A3M2J4B3</accession>
<feature type="transmembrane region" description="Helical" evidence="1">
    <location>
        <begin position="101"/>
        <end position="118"/>
    </location>
</feature>
<feature type="transmembrane region" description="Helical" evidence="1">
    <location>
        <begin position="37"/>
        <end position="52"/>
    </location>
</feature>
<keyword evidence="3" id="KW-1185">Reference proteome</keyword>
<evidence type="ECO:0000313" key="3">
    <source>
        <dbReference type="Proteomes" id="UP000269289"/>
    </source>
</evidence>
<keyword evidence="1" id="KW-0472">Membrane</keyword>
<organism evidence="2 3">
    <name type="scientific">Cellulomonas triticagri</name>
    <dbReference type="NCBI Taxonomy" id="2483352"/>
    <lineage>
        <taxon>Bacteria</taxon>
        <taxon>Bacillati</taxon>
        <taxon>Actinomycetota</taxon>
        <taxon>Actinomycetes</taxon>
        <taxon>Micrococcales</taxon>
        <taxon>Cellulomonadaceae</taxon>
        <taxon>Cellulomonas</taxon>
    </lineage>
</organism>
<comment type="caution">
    <text evidence="2">The sequence shown here is derived from an EMBL/GenBank/DDBJ whole genome shotgun (WGS) entry which is preliminary data.</text>
</comment>
<feature type="transmembrane region" description="Helical" evidence="1">
    <location>
        <begin position="125"/>
        <end position="142"/>
    </location>
</feature>
<feature type="transmembrane region" description="Helical" evidence="1">
    <location>
        <begin position="154"/>
        <end position="178"/>
    </location>
</feature>
<protein>
    <submittedName>
        <fullName evidence="2">DoxX family protein</fullName>
    </submittedName>
</protein>
<keyword evidence="1" id="KW-0812">Transmembrane</keyword>
<dbReference type="RefSeq" id="WP_122149742.1">
    <property type="nucleotide sequence ID" value="NZ_RFFI01000066.1"/>
</dbReference>
<dbReference type="Proteomes" id="UP000269289">
    <property type="component" value="Unassembled WGS sequence"/>
</dbReference>
<dbReference type="OrthoDB" id="3253635at2"/>
<evidence type="ECO:0000313" key="2">
    <source>
        <dbReference type="EMBL" id="RMI08942.1"/>
    </source>
</evidence>
<gene>
    <name evidence="2" type="ORF">EBM89_12430</name>
</gene>
<evidence type="ECO:0000256" key="1">
    <source>
        <dbReference type="SAM" id="Phobius"/>
    </source>
</evidence>
<reference evidence="2 3" key="1">
    <citation type="submission" date="2018-10" db="EMBL/GenBank/DDBJ databases">
        <title>Isolation, diversity and antifungal activity of actinobacteria from wheat.</title>
        <authorList>
            <person name="Han C."/>
        </authorList>
    </citation>
    <scope>NUCLEOTIDE SEQUENCE [LARGE SCALE GENOMIC DNA]</scope>
    <source>
        <strain evidence="2 3">NEAU-YY56</strain>
    </source>
</reference>
<sequence>MTTTASRPTSTPAATAVTAPRGGEDVITSVAARRTTAALRIAVGFVFLWAFLDKTFGLGYSTASEAAWVNGGTPSQGFLQFAATGPLQDFFVSIASPASDVLFMLGMLGVGLAVVLGIGLRVSAVAGSLIMAMMWLAEWPLAAGSSNPVVDYHVVYAIALVVFALVFAGDTWGLGTWWRKLPIVQKLTWLR</sequence>
<dbReference type="AlphaFoldDB" id="A0A3M2J4B3"/>